<organism evidence="2 3">
    <name type="scientific">Suillus discolor</name>
    <dbReference type="NCBI Taxonomy" id="1912936"/>
    <lineage>
        <taxon>Eukaryota</taxon>
        <taxon>Fungi</taxon>
        <taxon>Dikarya</taxon>
        <taxon>Basidiomycota</taxon>
        <taxon>Agaricomycotina</taxon>
        <taxon>Agaricomycetes</taxon>
        <taxon>Agaricomycetidae</taxon>
        <taxon>Boletales</taxon>
        <taxon>Suillineae</taxon>
        <taxon>Suillaceae</taxon>
        <taxon>Suillus</taxon>
    </lineage>
</organism>
<dbReference type="OrthoDB" id="10655697at2759"/>
<gene>
    <name evidence="2" type="ORF">F5147DRAFT_654907</name>
</gene>
<dbReference type="SUPFAM" id="SSF56112">
    <property type="entry name" value="Protein kinase-like (PK-like)"/>
    <property type="match status" value="1"/>
</dbReference>
<comment type="caution">
    <text evidence="2">The sequence shown here is derived from an EMBL/GenBank/DDBJ whole genome shotgun (WGS) entry which is preliminary data.</text>
</comment>
<name>A0A9P7JRP4_9AGAM</name>
<proteinExistence type="predicted"/>
<reference evidence="2" key="1">
    <citation type="journal article" date="2020" name="New Phytol.">
        <title>Comparative genomics reveals dynamic genome evolution in host specialist ectomycorrhizal fungi.</title>
        <authorList>
            <person name="Lofgren L.A."/>
            <person name="Nguyen N.H."/>
            <person name="Vilgalys R."/>
            <person name="Ruytinx J."/>
            <person name="Liao H.L."/>
            <person name="Branco S."/>
            <person name="Kuo A."/>
            <person name="LaButti K."/>
            <person name="Lipzen A."/>
            <person name="Andreopoulos W."/>
            <person name="Pangilinan J."/>
            <person name="Riley R."/>
            <person name="Hundley H."/>
            <person name="Na H."/>
            <person name="Barry K."/>
            <person name="Grigoriev I.V."/>
            <person name="Stajich J.E."/>
            <person name="Kennedy P.G."/>
        </authorList>
    </citation>
    <scope>NUCLEOTIDE SEQUENCE</scope>
    <source>
        <strain evidence="2">FC423</strain>
    </source>
</reference>
<feature type="region of interest" description="Disordered" evidence="1">
    <location>
        <begin position="379"/>
        <end position="402"/>
    </location>
</feature>
<evidence type="ECO:0000313" key="2">
    <source>
        <dbReference type="EMBL" id="KAG2102824.1"/>
    </source>
</evidence>
<dbReference type="AlphaFoldDB" id="A0A9P7JRP4"/>
<dbReference type="Proteomes" id="UP000823399">
    <property type="component" value="Unassembled WGS sequence"/>
</dbReference>
<dbReference type="InterPro" id="IPR011009">
    <property type="entry name" value="Kinase-like_dom_sf"/>
</dbReference>
<dbReference type="EMBL" id="JABBWM010000046">
    <property type="protein sequence ID" value="KAG2102824.1"/>
    <property type="molecule type" value="Genomic_DNA"/>
</dbReference>
<accession>A0A9P7JRP4</accession>
<dbReference type="GeneID" id="64696176"/>
<sequence>MSTTIRNIIISYGSVTPTRAPALPTPAPALLDSPRGGSTKNLLILALNKLPCVRPHFRVVPIQLCTYPLALHLDERRLTEIAGGTFDVPSKPILVRTRRPTVDVTHNKKLELGLSIDLLLCKTCKDFDEGDAWYLLMNHLGLGVGSDGGHACHLCHPGGDITLPNYGGSLQDVLRLKMMKFFDYDYDYDNDPGFDNDFDGDDAALQDAREHNLLAATQRRGGFDQNLSIVPSMSDGMLQMRLLLNKKFPWEGMDEHGVYYIVGIILLEQSAKGLAETEIIDLLEWMFPHDPNDRPTMSEVVILRRLLHFARNCTMNCIEQDGLLYQFSTCIQSSLRKFEHFSCAPNLATTFSVIGTQKRQGDRLMPKHQRDGFEGIENTQLPSAVKTNLPPDTLSSTSRGPDHLRSCARSSWHKIRGGCMHVARSARLTSCWPKTRALYST</sequence>
<keyword evidence="3" id="KW-1185">Reference proteome</keyword>
<evidence type="ECO:0000313" key="3">
    <source>
        <dbReference type="Proteomes" id="UP000823399"/>
    </source>
</evidence>
<protein>
    <submittedName>
        <fullName evidence="2">Uncharacterized protein</fullName>
    </submittedName>
</protein>
<dbReference type="RefSeq" id="XP_041290291.1">
    <property type="nucleotide sequence ID" value="XM_041433917.1"/>
</dbReference>
<evidence type="ECO:0000256" key="1">
    <source>
        <dbReference type="SAM" id="MobiDB-lite"/>
    </source>
</evidence>